<evidence type="ECO:0000313" key="4">
    <source>
        <dbReference type="Proteomes" id="UP000289886"/>
    </source>
</evidence>
<evidence type="ECO:0000256" key="1">
    <source>
        <dbReference type="SAM" id="MobiDB-lite"/>
    </source>
</evidence>
<dbReference type="GO" id="GO:0005697">
    <property type="term" value="C:telomerase holoenzyme complex"/>
    <property type="evidence" value="ECO:0007669"/>
    <property type="project" value="TreeGrafter"/>
</dbReference>
<gene>
    <name evidence="3" type="ORF">EOD39_15290</name>
</gene>
<dbReference type="Gene3D" id="3.40.50.1010">
    <property type="entry name" value="5'-nuclease"/>
    <property type="match status" value="1"/>
</dbReference>
<dbReference type="SMART" id="SM00670">
    <property type="entry name" value="PINc"/>
    <property type="match status" value="1"/>
</dbReference>
<dbReference type="FunFam" id="3.40.50.1010:FF:000014">
    <property type="entry name" value="telomerase-binding protein EST1A isoform X1"/>
    <property type="match status" value="1"/>
</dbReference>
<dbReference type="GO" id="GO:0000184">
    <property type="term" value="P:nuclear-transcribed mRNA catabolic process, nonsense-mediated decay"/>
    <property type="evidence" value="ECO:0007669"/>
    <property type="project" value="TreeGrafter"/>
</dbReference>
<dbReference type="InterPro" id="IPR045153">
    <property type="entry name" value="Est1/Ebs1-like"/>
</dbReference>
<comment type="caution">
    <text evidence="3">The sequence shown here is derived from an EMBL/GenBank/DDBJ whole genome shotgun (WGS) entry which is preliminary data.</text>
</comment>
<evidence type="ECO:0000313" key="3">
    <source>
        <dbReference type="EMBL" id="RXM33156.1"/>
    </source>
</evidence>
<name>A0A444UDA0_ACIRT</name>
<protein>
    <submittedName>
        <fullName evidence="3">Telomerase-binding protein EST1A</fullName>
    </submittedName>
</protein>
<evidence type="ECO:0000259" key="2">
    <source>
        <dbReference type="SMART" id="SM00670"/>
    </source>
</evidence>
<dbReference type="CDD" id="cd09885">
    <property type="entry name" value="PIN_Smg6-like"/>
    <property type="match status" value="1"/>
</dbReference>
<dbReference type="InterPro" id="IPR002716">
    <property type="entry name" value="PIN_dom"/>
</dbReference>
<dbReference type="Proteomes" id="UP000289886">
    <property type="component" value="Unassembled WGS sequence"/>
</dbReference>
<keyword evidence="4" id="KW-1185">Reference proteome</keyword>
<proteinExistence type="predicted"/>
<reference evidence="3 4" key="1">
    <citation type="submission" date="2019-01" db="EMBL/GenBank/DDBJ databases">
        <title>Draft Genome and Complete Hox-Cluster Characterization of the Sterlet Sturgeon (Acipenser ruthenus).</title>
        <authorList>
            <person name="Wei Q."/>
        </authorList>
    </citation>
    <scope>NUCLEOTIDE SEQUENCE [LARGE SCALE GENOMIC DNA]</scope>
    <source>
        <strain evidence="3">WHYD16114868_AA</strain>
        <tissue evidence="3">Blood</tissue>
    </source>
</reference>
<organism evidence="3 4">
    <name type="scientific">Acipenser ruthenus</name>
    <name type="common">Sterlet sturgeon</name>
    <dbReference type="NCBI Taxonomy" id="7906"/>
    <lineage>
        <taxon>Eukaryota</taxon>
        <taxon>Metazoa</taxon>
        <taxon>Chordata</taxon>
        <taxon>Craniata</taxon>
        <taxon>Vertebrata</taxon>
        <taxon>Euteleostomi</taxon>
        <taxon>Actinopterygii</taxon>
        <taxon>Chondrostei</taxon>
        <taxon>Acipenseriformes</taxon>
        <taxon>Acipenseridae</taxon>
        <taxon>Acipenser</taxon>
    </lineage>
</organism>
<dbReference type="AlphaFoldDB" id="A0A444UDA0"/>
<dbReference type="Pfam" id="PF13638">
    <property type="entry name" value="PIN_4"/>
    <property type="match status" value="1"/>
</dbReference>
<dbReference type="GO" id="GO:0070034">
    <property type="term" value="F:telomerase RNA binding"/>
    <property type="evidence" value="ECO:0007669"/>
    <property type="project" value="TreeGrafter"/>
</dbReference>
<dbReference type="PANTHER" id="PTHR15696:SF0">
    <property type="entry name" value="TELOMERASE-BINDING PROTEIN EST1A"/>
    <property type="match status" value="1"/>
</dbReference>
<accession>A0A444UDA0</accession>
<dbReference type="PANTHER" id="PTHR15696">
    <property type="entry name" value="SMG-7 SUPPRESSOR WITH MORPHOLOGICAL EFFECT ON GENITALIA PROTEIN 7"/>
    <property type="match status" value="1"/>
</dbReference>
<dbReference type="GO" id="GO:0042162">
    <property type="term" value="F:telomeric DNA binding"/>
    <property type="evidence" value="ECO:0007669"/>
    <property type="project" value="TreeGrafter"/>
</dbReference>
<sequence length="230" mass="25066">MALITERAGGGGGSSEGACPPRSLAHGVWEEVLVSCVRVSAAGLIGEAVLQPCRQLEIEITPVFLVPDTNGFIDHLSGLAKLLSCKAYILVVPLIVITELDGLARGQETEYRTGSHARQVQEHARSAISFLERGFENREPCLRALTSRGNELESISFRSEDPTGQQGNNDDLILSCCLHYCKDKAKDFMPTQKGNAPGTTHRERQQHSCTQPGLRAALREHPAVMHRVES</sequence>
<feature type="region of interest" description="Disordered" evidence="1">
    <location>
        <begin position="191"/>
        <end position="213"/>
    </location>
</feature>
<feature type="domain" description="PIN" evidence="2">
    <location>
        <begin position="63"/>
        <end position="188"/>
    </location>
</feature>
<dbReference type="EMBL" id="SCEB01214794">
    <property type="protein sequence ID" value="RXM33156.1"/>
    <property type="molecule type" value="Genomic_DNA"/>
</dbReference>